<keyword evidence="2" id="KW-1185">Reference proteome</keyword>
<name>A0ACB9WR63_CHAAC</name>
<proteinExistence type="predicted"/>
<sequence>SNILGTICHNHQRNRRCHPLTSKHVFTLQLLIHGKVLRQRTIATSKRLSVYK</sequence>
<reference evidence="1" key="1">
    <citation type="submission" date="2022-05" db="EMBL/GenBank/DDBJ databases">
        <title>Chromosome-level genome of Chaenocephalus aceratus.</title>
        <authorList>
            <person name="Park H."/>
        </authorList>
    </citation>
    <scope>NUCLEOTIDE SEQUENCE</scope>
    <source>
        <strain evidence="1">KU_202001</strain>
    </source>
</reference>
<feature type="non-terminal residue" evidence="1">
    <location>
        <position position="1"/>
    </location>
</feature>
<evidence type="ECO:0000313" key="1">
    <source>
        <dbReference type="EMBL" id="KAI4815687.1"/>
    </source>
</evidence>
<dbReference type="EMBL" id="CM043797">
    <property type="protein sequence ID" value="KAI4815687.1"/>
    <property type="molecule type" value="Genomic_DNA"/>
</dbReference>
<feature type="non-terminal residue" evidence="1">
    <location>
        <position position="52"/>
    </location>
</feature>
<gene>
    <name evidence="1" type="ORF">KUCAC02_005822</name>
</gene>
<accession>A0ACB9WR63</accession>
<comment type="caution">
    <text evidence="1">The sequence shown here is derived from an EMBL/GenBank/DDBJ whole genome shotgun (WGS) entry which is preliminary data.</text>
</comment>
<organism evidence="1 2">
    <name type="scientific">Chaenocephalus aceratus</name>
    <name type="common">Blackfin icefish</name>
    <name type="synonym">Chaenichthys aceratus</name>
    <dbReference type="NCBI Taxonomy" id="36190"/>
    <lineage>
        <taxon>Eukaryota</taxon>
        <taxon>Metazoa</taxon>
        <taxon>Chordata</taxon>
        <taxon>Craniata</taxon>
        <taxon>Vertebrata</taxon>
        <taxon>Euteleostomi</taxon>
        <taxon>Actinopterygii</taxon>
        <taxon>Neopterygii</taxon>
        <taxon>Teleostei</taxon>
        <taxon>Neoteleostei</taxon>
        <taxon>Acanthomorphata</taxon>
        <taxon>Eupercaria</taxon>
        <taxon>Perciformes</taxon>
        <taxon>Notothenioidei</taxon>
        <taxon>Channichthyidae</taxon>
        <taxon>Chaenocephalus</taxon>
    </lineage>
</organism>
<dbReference type="Proteomes" id="UP001057452">
    <property type="component" value="Chromosome 13"/>
</dbReference>
<evidence type="ECO:0000313" key="2">
    <source>
        <dbReference type="Proteomes" id="UP001057452"/>
    </source>
</evidence>
<protein>
    <submittedName>
        <fullName evidence="1">Uncharacterized protein</fullName>
    </submittedName>
</protein>